<dbReference type="InterPro" id="IPR005801">
    <property type="entry name" value="ADC_synthase"/>
</dbReference>
<dbReference type="SUPFAM" id="SSF56322">
    <property type="entry name" value="ADC synthase"/>
    <property type="match status" value="1"/>
</dbReference>
<gene>
    <name evidence="2" type="ORF">CCR94_10355</name>
</gene>
<dbReference type="NCBIfam" id="NF005698">
    <property type="entry name" value="PRK07508.1"/>
    <property type="match status" value="1"/>
</dbReference>
<name>A0A2S6N939_9HYPH</name>
<dbReference type="InterPro" id="IPR019999">
    <property type="entry name" value="Anth_synth_I-like"/>
</dbReference>
<keyword evidence="3" id="KW-1185">Reference proteome</keyword>
<feature type="domain" description="Chorismate-utilising enzyme C-terminal" evidence="1">
    <location>
        <begin position="113"/>
        <end position="367"/>
    </location>
</feature>
<reference evidence="2 3" key="1">
    <citation type="journal article" date="2018" name="Arch. Microbiol.">
        <title>New insights into the metabolic potential of the phototrophic purple bacterium Rhodopila globiformis DSM 161(T) from its draft genome sequence and evidence for a vanadium-dependent nitrogenase.</title>
        <authorList>
            <person name="Imhoff J.F."/>
            <person name="Rahn T."/>
            <person name="Kunzel S."/>
            <person name="Neulinger S.C."/>
        </authorList>
    </citation>
    <scope>NUCLEOTIDE SEQUENCE [LARGE SCALE GENOMIC DNA]</scope>
    <source>
        <strain evidence="2 3">DSM 16996</strain>
    </source>
</reference>
<dbReference type="OrthoDB" id="9803598at2"/>
<dbReference type="AlphaFoldDB" id="A0A2S6N939"/>
<dbReference type="Pfam" id="PF00425">
    <property type="entry name" value="Chorismate_bind"/>
    <property type="match status" value="1"/>
</dbReference>
<comment type="caution">
    <text evidence="2">The sequence shown here is derived from an EMBL/GenBank/DDBJ whole genome shotgun (WGS) entry which is preliminary data.</text>
</comment>
<dbReference type="PRINTS" id="PR00095">
    <property type="entry name" value="ANTSNTHASEI"/>
</dbReference>
<dbReference type="Proteomes" id="UP000239089">
    <property type="component" value="Unassembled WGS sequence"/>
</dbReference>
<dbReference type="Gene3D" id="3.60.120.10">
    <property type="entry name" value="Anthranilate synthase"/>
    <property type="match status" value="1"/>
</dbReference>
<dbReference type="RefSeq" id="WP_104507793.1">
    <property type="nucleotide sequence ID" value="NZ_JACIGC010000002.1"/>
</dbReference>
<accession>A0A2S6N939</accession>
<dbReference type="GO" id="GO:0000162">
    <property type="term" value="P:L-tryptophan biosynthetic process"/>
    <property type="evidence" value="ECO:0007669"/>
    <property type="project" value="TreeGrafter"/>
</dbReference>
<protein>
    <submittedName>
        <fullName evidence="2">Aminodeoxychorismate synthase, component I</fullName>
    </submittedName>
</protein>
<dbReference type="PANTHER" id="PTHR11236:SF50">
    <property type="entry name" value="AMINODEOXYCHORISMATE SYNTHASE COMPONENT 1"/>
    <property type="match status" value="1"/>
</dbReference>
<dbReference type="EMBL" id="NHSJ01000065">
    <property type="protein sequence ID" value="PPQ31111.1"/>
    <property type="molecule type" value="Genomic_DNA"/>
</dbReference>
<dbReference type="NCBIfam" id="TIGR00553">
    <property type="entry name" value="pabB"/>
    <property type="match status" value="1"/>
</dbReference>
<organism evidence="2 3">
    <name type="scientific">Rhodoblastus sphagnicola</name>
    <dbReference type="NCBI Taxonomy" id="333368"/>
    <lineage>
        <taxon>Bacteria</taxon>
        <taxon>Pseudomonadati</taxon>
        <taxon>Pseudomonadota</taxon>
        <taxon>Alphaproteobacteria</taxon>
        <taxon>Hyphomicrobiales</taxon>
        <taxon>Rhodoblastaceae</taxon>
        <taxon>Rhodoblastus</taxon>
    </lineage>
</organism>
<dbReference type="GO" id="GO:0009396">
    <property type="term" value="P:folic acid-containing compound biosynthetic process"/>
    <property type="evidence" value="ECO:0007669"/>
    <property type="project" value="InterPro"/>
</dbReference>
<evidence type="ECO:0000313" key="3">
    <source>
        <dbReference type="Proteomes" id="UP000239089"/>
    </source>
</evidence>
<dbReference type="InterPro" id="IPR005802">
    <property type="entry name" value="ADC_synth_comp_1"/>
</dbReference>
<dbReference type="GO" id="GO:0046820">
    <property type="term" value="F:4-amino-4-deoxychorismate synthase activity"/>
    <property type="evidence" value="ECO:0007669"/>
    <property type="project" value="TreeGrafter"/>
</dbReference>
<proteinExistence type="predicted"/>
<dbReference type="PANTHER" id="PTHR11236">
    <property type="entry name" value="AMINOBENZOATE/ANTHRANILATE SYNTHASE"/>
    <property type="match status" value="1"/>
</dbReference>
<dbReference type="InterPro" id="IPR015890">
    <property type="entry name" value="Chorismate_C"/>
</dbReference>
<sequence length="375" mass="40344">MANAREQFCLIDDRSHGSLYFVAPRRIVAAFAAEEVAPALAALQQASRENLWAAGYVAYECGAALEPRLKPLLGAAKTPLLKFGLFDAPSAPPAAPVAPQAPAIADLRPLWSFEDYRRRFEACRDYIAAGDVYQVNLAFPLAGRFAGDPVKLYESLRRRQPVEIGGIVALGGETILSLSPEKFFSIAGRRIVTRPMKGTAPRGKTPDDDRILAAQLAVDEKNRAENLMIVDLLRNDLSRLSEVGSVTVTDLFSVEAFPTLHQMTSGVEALLRPGLSFGEIFTGLFPCGSVTGAPKIRAMEIIAEQEGLCRGVYCGAVGVIAPGGDMRFNVAIRTLTLGEDGGLICPVGSAIVADSRAREEYDECLLKARFLTTSA</sequence>
<evidence type="ECO:0000259" key="1">
    <source>
        <dbReference type="Pfam" id="PF00425"/>
    </source>
</evidence>
<evidence type="ECO:0000313" key="2">
    <source>
        <dbReference type="EMBL" id="PPQ31111.1"/>
    </source>
</evidence>